<organism evidence="2 3">
    <name type="scientific">Enterocloster clostridioformis</name>
    <dbReference type="NCBI Taxonomy" id="1531"/>
    <lineage>
        <taxon>Bacteria</taxon>
        <taxon>Bacillati</taxon>
        <taxon>Bacillota</taxon>
        <taxon>Clostridia</taxon>
        <taxon>Lachnospirales</taxon>
        <taxon>Lachnospiraceae</taxon>
        <taxon>Enterocloster</taxon>
    </lineage>
</organism>
<name>A0A2X2UQB1_9FIRM</name>
<proteinExistence type="predicted"/>
<dbReference type="Pfam" id="PF03480">
    <property type="entry name" value="DctP"/>
    <property type="match status" value="1"/>
</dbReference>
<dbReference type="InterPro" id="IPR018389">
    <property type="entry name" value="DctP_fam"/>
</dbReference>
<dbReference type="Proteomes" id="UP000251853">
    <property type="component" value="Unassembled WGS sequence"/>
</dbReference>
<accession>A0A2X2UQB1</accession>
<reference evidence="2 3" key="1">
    <citation type="submission" date="2018-06" db="EMBL/GenBank/DDBJ databases">
        <authorList>
            <consortium name="Pathogen Informatics"/>
            <person name="Doyle S."/>
        </authorList>
    </citation>
    <scope>NUCLEOTIDE SEQUENCE [LARGE SCALE GENOMIC DNA]</scope>
    <source>
        <strain evidence="2 3">NCTC11224</strain>
    </source>
</reference>
<evidence type="ECO:0000256" key="1">
    <source>
        <dbReference type="ARBA" id="ARBA00022729"/>
    </source>
</evidence>
<sequence length="160" mass="18030">MYLTSDMLATWVLPEWLGYANVAFCFRDADHVKKYWKMLKEEQGLNDKMIEQYGVHAIITDSVAVRTPRYITANKEIKSPDDMVGLKFRTPSVEGVVASWQACGASIVPIPFGELFSALQTGAGGRTGKPHRHDHARRFLQRSEIHDAHQPSVRARICST</sequence>
<dbReference type="NCBIfam" id="NF037995">
    <property type="entry name" value="TRAP_S1"/>
    <property type="match status" value="1"/>
</dbReference>
<dbReference type="GO" id="GO:0055085">
    <property type="term" value="P:transmembrane transport"/>
    <property type="evidence" value="ECO:0007669"/>
    <property type="project" value="InterPro"/>
</dbReference>
<dbReference type="PANTHER" id="PTHR33376:SF4">
    <property type="entry name" value="SIALIC ACID-BINDING PERIPLASMIC PROTEIN SIAP"/>
    <property type="match status" value="1"/>
</dbReference>
<gene>
    <name evidence="2" type="ORF">NCTC11224_03116</name>
</gene>
<dbReference type="Gene3D" id="3.40.190.170">
    <property type="entry name" value="Bacterial extracellular solute-binding protein, family 7"/>
    <property type="match status" value="1"/>
</dbReference>
<dbReference type="AlphaFoldDB" id="A0A2X2UQB1"/>
<evidence type="ECO:0000313" key="3">
    <source>
        <dbReference type="Proteomes" id="UP000251853"/>
    </source>
</evidence>
<keyword evidence="1" id="KW-0732">Signal</keyword>
<dbReference type="EMBL" id="UAVW01000013">
    <property type="protein sequence ID" value="SQB14085.1"/>
    <property type="molecule type" value="Genomic_DNA"/>
</dbReference>
<protein>
    <submittedName>
        <fullName evidence="2">TRAP-type mannitol/chloroaromatic compound transport system, periplasmic component</fullName>
    </submittedName>
</protein>
<evidence type="ECO:0000313" key="2">
    <source>
        <dbReference type="EMBL" id="SQB14085.1"/>
    </source>
</evidence>
<dbReference type="PANTHER" id="PTHR33376">
    <property type="match status" value="1"/>
</dbReference>
<dbReference type="InterPro" id="IPR038404">
    <property type="entry name" value="TRAP_DctP_sf"/>
</dbReference>
<keyword evidence="3" id="KW-1185">Reference proteome</keyword>